<comment type="caution">
    <text evidence="2">The sequence shown here is derived from an EMBL/GenBank/DDBJ whole genome shotgun (WGS) entry which is preliminary data.</text>
</comment>
<feature type="non-terminal residue" evidence="2">
    <location>
        <position position="170"/>
    </location>
</feature>
<protein>
    <submittedName>
        <fullName evidence="2">Uncharacterized protein</fullName>
    </submittedName>
</protein>
<accession>A0AAD4H1Y8</accession>
<feature type="compositionally biased region" description="Polar residues" evidence="1">
    <location>
        <begin position="1"/>
        <end position="13"/>
    </location>
</feature>
<proteinExistence type="predicted"/>
<evidence type="ECO:0000256" key="1">
    <source>
        <dbReference type="SAM" id="MobiDB-lite"/>
    </source>
</evidence>
<feature type="compositionally biased region" description="Polar residues" evidence="1">
    <location>
        <begin position="29"/>
        <end position="42"/>
    </location>
</feature>
<dbReference type="Proteomes" id="UP001194580">
    <property type="component" value="Unassembled WGS sequence"/>
</dbReference>
<feature type="compositionally biased region" description="Acidic residues" evidence="1">
    <location>
        <begin position="47"/>
        <end position="57"/>
    </location>
</feature>
<organism evidence="2 3">
    <name type="scientific">Linnemannia exigua</name>
    <dbReference type="NCBI Taxonomy" id="604196"/>
    <lineage>
        <taxon>Eukaryota</taxon>
        <taxon>Fungi</taxon>
        <taxon>Fungi incertae sedis</taxon>
        <taxon>Mucoromycota</taxon>
        <taxon>Mortierellomycotina</taxon>
        <taxon>Mortierellomycetes</taxon>
        <taxon>Mortierellales</taxon>
        <taxon>Mortierellaceae</taxon>
        <taxon>Linnemannia</taxon>
    </lineage>
</organism>
<name>A0AAD4H1Y8_9FUNG</name>
<feature type="region of interest" description="Disordered" evidence="1">
    <location>
        <begin position="1"/>
        <end position="94"/>
    </location>
</feature>
<reference evidence="2" key="1">
    <citation type="journal article" date="2020" name="Fungal Divers.">
        <title>Resolving the Mortierellaceae phylogeny through synthesis of multi-gene phylogenetics and phylogenomics.</title>
        <authorList>
            <person name="Vandepol N."/>
            <person name="Liber J."/>
            <person name="Desiro A."/>
            <person name="Na H."/>
            <person name="Kennedy M."/>
            <person name="Barry K."/>
            <person name="Grigoriev I.V."/>
            <person name="Miller A.N."/>
            <person name="O'Donnell K."/>
            <person name="Stajich J.E."/>
            <person name="Bonito G."/>
        </authorList>
    </citation>
    <scope>NUCLEOTIDE SEQUENCE</scope>
    <source>
        <strain evidence="2">NRRL 28262</strain>
    </source>
</reference>
<gene>
    <name evidence="2" type="ORF">BGZ95_006737</name>
</gene>
<evidence type="ECO:0000313" key="2">
    <source>
        <dbReference type="EMBL" id="KAG0251991.1"/>
    </source>
</evidence>
<keyword evidence="3" id="KW-1185">Reference proteome</keyword>
<sequence length="170" mass="17930">MRHGTTQGQAKSHTGTSGSNGNTSSLNLINASGTGNGISFETSDGSSGDDDDEEMEDARDCQTDGETLSKVLKARRPPDDKPSQETGPGFEMQSPLVHVQMNHGSRGSQLGLNSINTAVTSKGDPSSWSYRPKAKKLSAAMANDALDVISEYLLQNGQIGATKLPLVKHL</sequence>
<feature type="compositionally biased region" description="Low complexity" evidence="1">
    <location>
        <begin position="14"/>
        <end position="28"/>
    </location>
</feature>
<evidence type="ECO:0000313" key="3">
    <source>
        <dbReference type="Proteomes" id="UP001194580"/>
    </source>
</evidence>
<dbReference type="AlphaFoldDB" id="A0AAD4H1Y8"/>
<dbReference type="EMBL" id="JAAAIL010003174">
    <property type="protein sequence ID" value="KAG0251991.1"/>
    <property type="molecule type" value="Genomic_DNA"/>
</dbReference>